<name>A0A0D0BIQ8_9AGAM</name>
<protein>
    <submittedName>
        <fullName evidence="1">Uncharacterized protein</fullName>
    </submittedName>
</protein>
<dbReference type="Proteomes" id="UP000054485">
    <property type="component" value="Unassembled WGS sequence"/>
</dbReference>
<evidence type="ECO:0000313" key="1">
    <source>
        <dbReference type="EMBL" id="KIK43068.1"/>
    </source>
</evidence>
<evidence type="ECO:0000313" key="2">
    <source>
        <dbReference type="Proteomes" id="UP000054485"/>
    </source>
</evidence>
<proteinExistence type="predicted"/>
<organism evidence="1 2">
    <name type="scientific">Suillus luteus UH-Slu-Lm8-n1</name>
    <dbReference type="NCBI Taxonomy" id="930992"/>
    <lineage>
        <taxon>Eukaryota</taxon>
        <taxon>Fungi</taxon>
        <taxon>Dikarya</taxon>
        <taxon>Basidiomycota</taxon>
        <taxon>Agaricomycotina</taxon>
        <taxon>Agaricomycetes</taxon>
        <taxon>Agaricomycetidae</taxon>
        <taxon>Boletales</taxon>
        <taxon>Suillineae</taxon>
        <taxon>Suillaceae</taxon>
        <taxon>Suillus</taxon>
    </lineage>
</organism>
<dbReference type="InParanoid" id="A0A0D0BIQ8"/>
<gene>
    <name evidence="1" type="ORF">CY34DRAFT_738029</name>
</gene>
<dbReference type="AlphaFoldDB" id="A0A0D0BIQ8"/>
<reference evidence="2" key="2">
    <citation type="submission" date="2015-01" db="EMBL/GenBank/DDBJ databases">
        <title>Evolutionary Origins and Diversification of the Mycorrhizal Mutualists.</title>
        <authorList>
            <consortium name="DOE Joint Genome Institute"/>
            <consortium name="Mycorrhizal Genomics Consortium"/>
            <person name="Kohler A."/>
            <person name="Kuo A."/>
            <person name="Nagy L.G."/>
            <person name="Floudas D."/>
            <person name="Copeland A."/>
            <person name="Barry K.W."/>
            <person name="Cichocki N."/>
            <person name="Veneault-Fourrey C."/>
            <person name="LaButti K."/>
            <person name="Lindquist E.A."/>
            <person name="Lipzen A."/>
            <person name="Lundell T."/>
            <person name="Morin E."/>
            <person name="Murat C."/>
            <person name="Riley R."/>
            <person name="Ohm R."/>
            <person name="Sun H."/>
            <person name="Tunlid A."/>
            <person name="Henrissat B."/>
            <person name="Grigoriev I.V."/>
            <person name="Hibbett D.S."/>
            <person name="Martin F."/>
        </authorList>
    </citation>
    <scope>NUCLEOTIDE SEQUENCE [LARGE SCALE GENOMIC DNA]</scope>
    <source>
        <strain evidence="2">UH-Slu-Lm8-n1</strain>
    </source>
</reference>
<sequence length="105" mass="12277">MRLSYGDVSRTRAYWSPHSVRRVGPPWSILHRLVTCSSFCGFSHRKTYWSRVYILQWRYQAVTHQDNESDPSGIVERCPAGAPNRECLAIWPHILSLQLLERTAY</sequence>
<reference evidence="1 2" key="1">
    <citation type="submission" date="2014-04" db="EMBL/GenBank/DDBJ databases">
        <authorList>
            <consortium name="DOE Joint Genome Institute"/>
            <person name="Kuo A."/>
            <person name="Ruytinx J."/>
            <person name="Rineau F."/>
            <person name="Colpaert J."/>
            <person name="Kohler A."/>
            <person name="Nagy L.G."/>
            <person name="Floudas D."/>
            <person name="Copeland A."/>
            <person name="Barry K.W."/>
            <person name="Cichocki N."/>
            <person name="Veneault-Fourrey C."/>
            <person name="LaButti K."/>
            <person name="Lindquist E.A."/>
            <person name="Lipzen A."/>
            <person name="Lundell T."/>
            <person name="Morin E."/>
            <person name="Murat C."/>
            <person name="Sun H."/>
            <person name="Tunlid A."/>
            <person name="Henrissat B."/>
            <person name="Grigoriev I.V."/>
            <person name="Hibbett D.S."/>
            <person name="Martin F."/>
            <person name="Nordberg H.P."/>
            <person name="Cantor M.N."/>
            <person name="Hua S.X."/>
        </authorList>
    </citation>
    <scope>NUCLEOTIDE SEQUENCE [LARGE SCALE GENOMIC DNA]</scope>
    <source>
        <strain evidence="1 2">UH-Slu-Lm8-n1</strain>
    </source>
</reference>
<keyword evidence="2" id="KW-1185">Reference proteome</keyword>
<dbReference type="EMBL" id="KN835222">
    <property type="protein sequence ID" value="KIK43068.1"/>
    <property type="molecule type" value="Genomic_DNA"/>
</dbReference>
<accession>A0A0D0BIQ8</accession>
<dbReference type="HOGENOM" id="CLU_2238406_0_0_1"/>